<evidence type="ECO:0000313" key="1">
    <source>
        <dbReference type="EMBL" id="HAG0018024.1"/>
    </source>
</evidence>
<accession>A0A756I5E8</accession>
<sequence length="140" mass="15883">MEHSDFYREVVHRTDRLQLSVSWMAVARWCDSPENLQHLCQLCRETESFMTPPAEVGEPSWRKALWVRLQETSPDALRQLLALSGGAALRRQLARGEVYAGAVLHCLLKSWLLQYGRGKERMCQAAQDVTPARVYGGRAG</sequence>
<comment type="caution">
    <text evidence="1">The sequence shown here is derived from an EMBL/GenBank/DDBJ whole genome shotgun (WGS) entry which is preliminary data.</text>
</comment>
<organism evidence="1">
    <name type="scientific">Salmonella enterica</name>
    <name type="common">Salmonella choleraesuis</name>
    <dbReference type="NCBI Taxonomy" id="28901"/>
    <lineage>
        <taxon>Bacteria</taxon>
        <taxon>Pseudomonadati</taxon>
        <taxon>Pseudomonadota</taxon>
        <taxon>Gammaproteobacteria</taxon>
        <taxon>Enterobacterales</taxon>
        <taxon>Enterobacteriaceae</taxon>
        <taxon>Salmonella</taxon>
    </lineage>
</organism>
<protein>
    <submittedName>
        <fullName evidence="1">Uncharacterized protein</fullName>
    </submittedName>
</protein>
<reference evidence="1" key="1">
    <citation type="journal article" date="2018" name="Genome Biol.">
        <title>SKESA: strategic k-mer extension for scrupulous assemblies.</title>
        <authorList>
            <person name="Souvorov A."/>
            <person name="Agarwala R."/>
            <person name="Lipman D.J."/>
        </authorList>
    </citation>
    <scope>NUCLEOTIDE SEQUENCE</scope>
    <source>
        <strain evidence="1">MA.CK_00/00002125</strain>
    </source>
</reference>
<proteinExistence type="predicted"/>
<reference evidence="1" key="2">
    <citation type="submission" date="2020-02" db="EMBL/GenBank/DDBJ databases">
        <authorList>
            <consortium name="NCBI Pathogen Detection Project"/>
        </authorList>
    </citation>
    <scope>NUCLEOTIDE SEQUENCE</scope>
    <source>
        <strain evidence="1">MA.CK_00/00002125</strain>
    </source>
</reference>
<gene>
    <name evidence="1" type="ORF">G8O67_005455</name>
</gene>
<dbReference type="EMBL" id="DAAWYJ010000062">
    <property type="protein sequence ID" value="HAG0018024.1"/>
    <property type="molecule type" value="Genomic_DNA"/>
</dbReference>
<dbReference type="AlphaFoldDB" id="A0A756I5E8"/>
<name>A0A756I5E8_SALER</name>